<protein>
    <submittedName>
        <fullName evidence="3">TAM domain methyltransferase</fullName>
    </submittedName>
</protein>
<comment type="similarity">
    <text evidence="1">Belongs to the methyltransferase superfamily. LaeA methyltransferase family.</text>
</comment>
<feature type="region of interest" description="Disordered" evidence="2">
    <location>
        <begin position="1"/>
        <end position="27"/>
    </location>
</feature>
<dbReference type="GO" id="GO:0032259">
    <property type="term" value="P:methylation"/>
    <property type="evidence" value="ECO:0007669"/>
    <property type="project" value="UniProtKB-KW"/>
</dbReference>
<organism evidence="3 4">
    <name type="scientific">Dactylonectria macrodidyma</name>
    <dbReference type="NCBI Taxonomy" id="307937"/>
    <lineage>
        <taxon>Eukaryota</taxon>
        <taxon>Fungi</taxon>
        <taxon>Dikarya</taxon>
        <taxon>Ascomycota</taxon>
        <taxon>Pezizomycotina</taxon>
        <taxon>Sordariomycetes</taxon>
        <taxon>Hypocreomycetidae</taxon>
        <taxon>Hypocreales</taxon>
        <taxon>Nectriaceae</taxon>
        <taxon>Dactylonectria</taxon>
    </lineage>
</organism>
<dbReference type="AlphaFoldDB" id="A0A9P9EQY1"/>
<dbReference type="Proteomes" id="UP000738349">
    <property type="component" value="Unassembled WGS sequence"/>
</dbReference>
<evidence type="ECO:0000256" key="2">
    <source>
        <dbReference type="SAM" id="MobiDB-lite"/>
    </source>
</evidence>
<name>A0A9P9EQY1_9HYPO</name>
<keyword evidence="3" id="KW-0808">Transferase</keyword>
<dbReference type="PANTHER" id="PTHR43591">
    <property type="entry name" value="METHYLTRANSFERASE"/>
    <property type="match status" value="1"/>
</dbReference>
<accession>A0A9P9EQY1</accession>
<dbReference type="InterPro" id="IPR029063">
    <property type="entry name" value="SAM-dependent_MTases_sf"/>
</dbReference>
<dbReference type="OrthoDB" id="2013972at2759"/>
<dbReference type="Gene3D" id="3.40.50.150">
    <property type="entry name" value="Vaccinia Virus protein VP39"/>
    <property type="match status" value="1"/>
</dbReference>
<comment type="caution">
    <text evidence="3">The sequence shown here is derived from an EMBL/GenBank/DDBJ whole genome shotgun (WGS) entry which is preliminary data.</text>
</comment>
<dbReference type="Pfam" id="PF13489">
    <property type="entry name" value="Methyltransf_23"/>
    <property type="match status" value="1"/>
</dbReference>
<dbReference type="GO" id="GO:0008168">
    <property type="term" value="F:methyltransferase activity"/>
    <property type="evidence" value="ECO:0007669"/>
    <property type="project" value="UniProtKB-KW"/>
</dbReference>
<reference evidence="3" key="1">
    <citation type="journal article" date="2021" name="Nat. Commun.">
        <title>Genetic determinants of endophytism in the Arabidopsis root mycobiome.</title>
        <authorList>
            <person name="Mesny F."/>
            <person name="Miyauchi S."/>
            <person name="Thiergart T."/>
            <person name="Pickel B."/>
            <person name="Atanasova L."/>
            <person name="Karlsson M."/>
            <person name="Huettel B."/>
            <person name="Barry K.W."/>
            <person name="Haridas S."/>
            <person name="Chen C."/>
            <person name="Bauer D."/>
            <person name="Andreopoulos W."/>
            <person name="Pangilinan J."/>
            <person name="LaButti K."/>
            <person name="Riley R."/>
            <person name="Lipzen A."/>
            <person name="Clum A."/>
            <person name="Drula E."/>
            <person name="Henrissat B."/>
            <person name="Kohler A."/>
            <person name="Grigoriev I.V."/>
            <person name="Martin F.M."/>
            <person name="Hacquard S."/>
        </authorList>
    </citation>
    <scope>NUCLEOTIDE SEQUENCE</scope>
    <source>
        <strain evidence="3">MPI-CAGE-AT-0147</strain>
    </source>
</reference>
<feature type="compositionally biased region" description="Basic and acidic residues" evidence="2">
    <location>
        <begin position="12"/>
        <end position="21"/>
    </location>
</feature>
<dbReference type="PANTHER" id="PTHR43591:SF14">
    <property type="entry name" value="METHYLTRANSFERASE"/>
    <property type="match status" value="1"/>
</dbReference>
<dbReference type="EMBL" id="JAGMUV010000010">
    <property type="protein sequence ID" value="KAH7142174.1"/>
    <property type="molecule type" value="Genomic_DNA"/>
</dbReference>
<keyword evidence="4" id="KW-1185">Reference proteome</keyword>
<proteinExistence type="inferred from homology"/>
<keyword evidence="3" id="KW-0489">Methyltransferase</keyword>
<evidence type="ECO:0000313" key="3">
    <source>
        <dbReference type="EMBL" id="KAH7142174.1"/>
    </source>
</evidence>
<evidence type="ECO:0000256" key="1">
    <source>
        <dbReference type="ARBA" id="ARBA00038158"/>
    </source>
</evidence>
<gene>
    <name evidence="3" type="ORF">EDB81DRAFT_843598</name>
</gene>
<dbReference type="SUPFAM" id="SSF53335">
    <property type="entry name" value="S-adenosyl-L-methionine-dependent methyltransferases"/>
    <property type="match status" value="1"/>
</dbReference>
<dbReference type="CDD" id="cd02440">
    <property type="entry name" value="AdoMet_MTases"/>
    <property type="match status" value="1"/>
</dbReference>
<sequence length="353" mass="39168">MENQQPEPGGRSGHDADHGTNDEPATSLDGYEFTFDLARVSDTASLSDSVQSFPEEFGRTYHAYRAGSYAFPNDASEQERLALQGECIKMLLGDRLYFAPLAPAKPPLRILDIATGVGDWAIEMGDRFPGSTVVATDLSPIQPNEVPPNVHFYVDDSGDQWDFAHKFDYIHTRSTVGCWASFQSQIAEQAFDALEPGGWFESQEVDGNVCCDDGTLNPDGPVATWFNDLLVASERVNRPAILGATLKEVYEKVGFVDIHQRTVKMPIGGWARDTRLKEVGFMWEANLLEGLGGFSYQLFNRAFERTPAEIEVCLVDVRQHLGDPRTHAYMPGFIVWGRKPWPEEVPESTAQGG</sequence>
<evidence type="ECO:0000313" key="4">
    <source>
        <dbReference type="Proteomes" id="UP000738349"/>
    </source>
</evidence>